<dbReference type="OrthoDB" id="9767539at2"/>
<dbReference type="Proteomes" id="UP000252387">
    <property type="component" value="Unassembled WGS sequence"/>
</dbReference>
<evidence type="ECO:0000313" key="4">
    <source>
        <dbReference type="Proteomes" id="UP000252387"/>
    </source>
</evidence>
<comment type="caution">
    <text evidence="3">The sequence shown here is derived from an EMBL/GenBank/DDBJ whole genome shotgun (WGS) entry which is preliminary data.</text>
</comment>
<evidence type="ECO:0000256" key="1">
    <source>
        <dbReference type="SAM" id="SignalP"/>
    </source>
</evidence>
<gene>
    <name evidence="3" type="ORF">DEO45_14715</name>
</gene>
<dbReference type="InterPro" id="IPR025388">
    <property type="entry name" value="Alginate_export_dom"/>
</dbReference>
<dbReference type="InterPro" id="IPR023614">
    <property type="entry name" value="Porin_dom_sf"/>
</dbReference>
<organism evidence="3 4">
    <name type="scientific">Rhodanobacter denitrificans</name>
    <dbReference type="NCBI Taxonomy" id="666685"/>
    <lineage>
        <taxon>Bacteria</taxon>
        <taxon>Pseudomonadati</taxon>
        <taxon>Pseudomonadota</taxon>
        <taxon>Gammaproteobacteria</taxon>
        <taxon>Lysobacterales</taxon>
        <taxon>Rhodanobacteraceae</taxon>
        <taxon>Rhodanobacter</taxon>
    </lineage>
</organism>
<dbReference type="RefSeq" id="WP_114345117.1">
    <property type="nucleotide sequence ID" value="NZ_QFWQ01000009.1"/>
</dbReference>
<keyword evidence="1" id="KW-0732">Signal</keyword>
<feature type="chain" id="PRO_5016843309" description="Alginate export domain-containing protein" evidence="1">
    <location>
        <begin position="22"/>
        <end position="416"/>
    </location>
</feature>
<proteinExistence type="predicted"/>
<sequence>MNTTRKLLPIACLLAATAAPAARASADNPSATPASAPLQLEWDARLRHEQVDDDAYSRDARADTLRLRLGLRANFGSGWSGLLEGAGVASAGEHYNSGANGRTQYPAITDPHGGELNQAWLGWRNDTFGATLGRQRLLLDNERWVGNVGWRQYEQTYDALSLQWQPLSTLNVRYAWLDRVHRVAGPDALSPPARERRLDTHLFHLAWTQGAQQWTGYAYLHEDRDVASASTATWGVRWSGNALSDGNGPGWTLEAARQDDYANNPLHFSHDYWLLEPAWTQAGLTAKLGWEHLGGNGRHALQTPLATLHAFNGWDDQFTVTPPGGIEDRYASIAGKLGRDGFAGKLGWVVAWHDYRADRGGRYGSEWNASLSFPLAAGLSGLVKLADYHADGFGHDSAKVWLQLEWKGRQALADAR</sequence>
<dbReference type="AlphaFoldDB" id="A0A368KE38"/>
<evidence type="ECO:0000313" key="3">
    <source>
        <dbReference type="EMBL" id="RCS28943.1"/>
    </source>
</evidence>
<dbReference type="EMBL" id="QFWQ01000009">
    <property type="protein sequence ID" value="RCS28943.1"/>
    <property type="molecule type" value="Genomic_DNA"/>
</dbReference>
<dbReference type="Gene3D" id="2.40.160.10">
    <property type="entry name" value="Porin"/>
    <property type="match status" value="1"/>
</dbReference>
<feature type="signal peptide" evidence="1">
    <location>
        <begin position="1"/>
        <end position="21"/>
    </location>
</feature>
<evidence type="ECO:0000259" key="2">
    <source>
        <dbReference type="Pfam" id="PF13372"/>
    </source>
</evidence>
<reference evidence="3 4" key="1">
    <citation type="submission" date="2018-05" db="EMBL/GenBank/DDBJ databases">
        <title>Draft genome sequence of Rhodanobacter denitrificans Yn1 isolated from gold copper mine.</title>
        <authorList>
            <person name="Yang N."/>
            <person name="Mazhar H.S."/>
            <person name="Rensing C."/>
        </authorList>
    </citation>
    <scope>NUCLEOTIDE SEQUENCE [LARGE SCALE GENOMIC DNA]</scope>
    <source>
        <strain evidence="3 4">Yn1</strain>
    </source>
</reference>
<keyword evidence="4" id="KW-1185">Reference proteome</keyword>
<name>A0A368KE38_9GAMM</name>
<dbReference type="Pfam" id="PF13372">
    <property type="entry name" value="Alginate_exp"/>
    <property type="match status" value="1"/>
</dbReference>
<feature type="domain" description="Alginate export" evidence="2">
    <location>
        <begin position="66"/>
        <end position="208"/>
    </location>
</feature>
<protein>
    <recommendedName>
        <fullName evidence="2">Alginate export domain-containing protein</fullName>
    </recommendedName>
</protein>
<accession>A0A368KE38</accession>